<feature type="compositionally biased region" description="Low complexity" evidence="1">
    <location>
        <begin position="321"/>
        <end position="340"/>
    </location>
</feature>
<gene>
    <name evidence="2" type="ORF">HIM_04656</name>
</gene>
<dbReference type="EMBL" id="KQ030514">
    <property type="protein sequence ID" value="KJZ75832.1"/>
    <property type="molecule type" value="Genomic_DNA"/>
</dbReference>
<feature type="compositionally biased region" description="Polar residues" evidence="1">
    <location>
        <begin position="897"/>
        <end position="908"/>
    </location>
</feature>
<feature type="region of interest" description="Disordered" evidence="1">
    <location>
        <begin position="246"/>
        <end position="347"/>
    </location>
</feature>
<evidence type="ECO:0000313" key="3">
    <source>
        <dbReference type="Proteomes" id="UP000054481"/>
    </source>
</evidence>
<evidence type="ECO:0000313" key="2">
    <source>
        <dbReference type="EMBL" id="KJZ75832.1"/>
    </source>
</evidence>
<dbReference type="AlphaFoldDB" id="A0A0F8A135"/>
<feature type="region of interest" description="Disordered" evidence="1">
    <location>
        <begin position="367"/>
        <end position="434"/>
    </location>
</feature>
<sequence>MLRRNSTRSSPRRPLSRSKSTSSGQQSPVRNLVSIDPAVAERDACIAANLSYHRALAHARRSYDMTPAPRELMIAPTTSQSIKSGRTLVSTLDESQEISQDPSTQCSITRQKSVRFAGPNAKPRRPLALRAIQAPVHPAHGPSETRQSFTQGRGQFGSSDLESQLYSSDAPTVHESGPRLPLNHLFPDDAAIPTFPALGRLRKSRSAMACPALPTSEFDLSDEPDERLRNWLAGSRHVMDDKENELGKHHGSFSLRAPKSMSFLRGGSEHHGQERTRSRLDNDSSQLARHDTLRRRLRPRPSTLLRPKQRRQDNSSGLPKSLRNSSNSSAALSSAFSGNSIPVSHGGGLRVKARKVSNSLRSKLRGLFGRQKSADNGAESLGSHPPSISDCGSYLQANQPSEPEEAEASMSRVPSHVPSLHAVPSNQQLQSRKGSLESIRLDPKFTSEDKSRVTSWANSTVATAASVCSHSDREWQRLSVICENTMNGPSHVDSHQRNPLIASTHSKYPRAPGGAVDSQRVYEALMKRLNETRQQGHSIPSLPSRSLDRVVSNDACTQADLQSQARASIRCVQAEDDVFRTEDEAGLSEVSNESLEPRCNQPRSQSEQHETSYHASDKISGGYHAIQSTETQPATESGASKTLAYGSSAFFASPTGHLFRTASPYRRALRESIKEARQSETLQNVDVQYLSSLSALSLPTRRSSPAKSDKNVPDNDSESVYSCLTEDTPANQPGIGAATYELMDTISAGQDAMMRTSSVLGVAPEAHERNTSLASSIEWKTWLSANVSKLETPSTTASPGSQEFTPCQAPRYGHVREEAEIDSTADFSTPDERGTGLFRGSPAKSRALSPYQASPSRALRWTSAARNGTDENSPPTTGKRFKSARQTRLPLVPSRPNVKSTPSTSGSPAVSAAKSNYHGRDLPRMRSLITMKSGQSPTRVGQYLRRRGRSHLDVDGTSSAHSSPGLTAAVEKQFGKLSTHRQTQESEQVFDRKDVCTSMGKAETGSAERGRSWDAQVMGSKRMVDLFLSSRRKRIKGSKAEIESENTSVVFL</sequence>
<name>A0A0F8A135_9HYPO</name>
<feature type="compositionally biased region" description="Low complexity" evidence="1">
    <location>
        <begin position="17"/>
        <end position="27"/>
    </location>
</feature>
<feature type="compositionally biased region" description="Polar residues" evidence="1">
    <location>
        <begin position="424"/>
        <end position="433"/>
    </location>
</feature>
<reference evidence="2 3" key="1">
    <citation type="journal article" date="2014" name="Genome Biol. Evol.">
        <title>Comparative genomics and transcriptomics analyses reveal divergent lifestyle features of nematode endoparasitic fungus Hirsutella minnesotensis.</title>
        <authorList>
            <person name="Lai Y."/>
            <person name="Liu K."/>
            <person name="Zhang X."/>
            <person name="Zhang X."/>
            <person name="Li K."/>
            <person name="Wang N."/>
            <person name="Shu C."/>
            <person name="Wu Y."/>
            <person name="Wang C."/>
            <person name="Bushley K.E."/>
            <person name="Xiang M."/>
            <person name="Liu X."/>
        </authorList>
    </citation>
    <scope>NUCLEOTIDE SEQUENCE [LARGE SCALE GENOMIC DNA]</scope>
    <source>
        <strain evidence="2 3">3608</strain>
    </source>
</reference>
<keyword evidence="3" id="KW-1185">Reference proteome</keyword>
<protein>
    <submittedName>
        <fullName evidence="2">Uncharacterized protein</fullName>
    </submittedName>
</protein>
<feature type="region of interest" description="Disordered" evidence="1">
    <location>
        <begin position="821"/>
        <end position="922"/>
    </location>
</feature>
<dbReference type="OrthoDB" id="206201at2759"/>
<feature type="compositionally biased region" description="Polar residues" evidence="1">
    <location>
        <begin position="144"/>
        <end position="170"/>
    </location>
</feature>
<accession>A0A0F8A135</accession>
<feature type="region of interest" description="Disordered" evidence="1">
    <location>
        <begin position="135"/>
        <end position="177"/>
    </location>
</feature>
<feature type="region of interest" description="Disordered" evidence="1">
    <location>
        <begin position="1"/>
        <end position="32"/>
    </location>
</feature>
<feature type="region of interest" description="Disordered" evidence="1">
    <location>
        <begin position="583"/>
        <end position="615"/>
    </location>
</feature>
<feature type="compositionally biased region" description="Polar residues" evidence="1">
    <location>
        <begin position="864"/>
        <end position="876"/>
    </location>
</feature>
<proteinExistence type="predicted"/>
<feature type="compositionally biased region" description="Basic and acidic residues" evidence="1">
    <location>
        <begin position="267"/>
        <end position="282"/>
    </location>
</feature>
<feature type="region of interest" description="Disordered" evidence="1">
    <location>
        <begin position="698"/>
        <end position="732"/>
    </location>
</feature>
<evidence type="ECO:0000256" key="1">
    <source>
        <dbReference type="SAM" id="MobiDB-lite"/>
    </source>
</evidence>
<organism evidence="2 3">
    <name type="scientific">Hirsutella minnesotensis 3608</name>
    <dbReference type="NCBI Taxonomy" id="1043627"/>
    <lineage>
        <taxon>Eukaryota</taxon>
        <taxon>Fungi</taxon>
        <taxon>Dikarya</taxon>
        <taxon>Ascomycota</taxon>
        <taxon>Pezizomycotina</taxon>
        <taxon>Sordariomycetes</taxon>
        <taxon>Hypocreomycetidae</taxon>
        <taxon>Hypocreales</taxon>
        <taxon>Ophiocordycipitaceae</taxon>
        <taxon>Hirsutella</taxon>
    </lineage>
</organism>
<dbReference type="Proteomes" id="UP000054481">
    <property type="component" value="Unassembled WGS sequence"/>
</dbReference>
<feature type="compositionally biased region" description="Basic residues" evidence="1">
    <location>
        <begin position="1"/>
        <end position="16"/>
    </location>
</feature>
<feature type="compositionally biased region" description="Basic and acidic residues" evidence="1">
    <location>
        <begin position="606"/>
        <end position="615"/>
    </location>
</feature>